<dbReference type="PANTHER" id="PTHR10044:SF139">
    <property type="entry name" value="DEATH-ASSOCIATED INHIBITOR OF APOPTOSIS 2"/>
    <property type="match status" value="1"/>
</dbReference>
<comment type="caution">
    <text evidence="2">The sequence shown here is derived from an EMBL/GenBank/DDBJ whole genome shotgun (WGS) entry which is preliminary data.</text>
</comment>
<gene>
    <name evidence="2" type="ORF">EB796_008337</name>
</gene>
<evidence type="ECO:0000313" key="2">
    <source>
        <dbReference type="EMBL" id="KAF6033356.1"/>
    </source>
</evidence>
<proteinExistence type="predicted"/>
<feature type="region of interest" description="Disordered" evidence="1">
    <location>
        <begin position="118"/>
        <end position="167"/>
    </location>
</feature>
<dbReference type="PROSITE" id="PS50143">
    <property type="entry name" value="BIR_REPEAT_2"/>
    <property type="match status" value="2"/>
</dbReference>
<dbReference type="InterPro" id="IPR050784">
    <property type="entry name" value="IAP"/>
</dbReference>
<dbReference type="GO" id="GO:0005737">
    <property type="term" value="C:cytoplasm"/>
    <property type="evidence" value="ECO:0007669"/>
    <property type="project" value="TreeGrafter"/>
</dbReference>
<organism evidence="2 3">
    <name type="scientific">Bugula neritina</name>
    <name type="common">Brown bryozoan</name>
    <name type="synonym">Sertularia neritina</name>
    <dbReference type="NCBI Taxonomy" id="10212"/>
    <lineage>
        <taxon>Eukaryota</taxon>
        <taxon>Metazoa</taxon>
        <taxon>Spiralia</taxon>
        <taxon>Lophotrochozoa</taxon>
        <taxon>Bryozoa</taxon>
        <taxon>Gymnolaemata</taxon>
        <taxon>Cheilostomatida</taxon>
        <taxon>Flustrina</taxon>
        <taxon>Buguloidea</taxon>
        <taxon>Bugulidae</taxon>
        <taxon>Bugula</taxon>
    </lineage>
</organism>
<protein>
    <submittedName>
        <fullName evidence="2">Uncharacterized protein</fullName>
    </submittedName>
</protein>
<dbReference type="InterPro" id="IPR001370">
    <property type="entry name" value="BIR_rpt"/>
</dbReference>
<feature type="compositionally biased region" description="Low complexity" evidence="1">
    <location>
        <begin position="127"/>
        <end position="138"/>
    </location>
</feature>
<evidence type="ECO:0000256" key="1">
    <source>
        <dbReference type="SAM" id="MobiDB-lite"/>
    </source>
</evidence>
<dbReference type="AlphaFoldDB" id="A0A7J7K730"/>
<dbReference type="SUPFAM" id="SSF57924">
    <property type="entry name" value="Inhibitor of apoptosis (IAP) repeat"/>
    <property type="match status" value="2"/>
</dbReference>
<keyword evidence="3" id="KW-1185">Reference proteome</keyword>
<dbReference type="Pfam" id="PF00653">
    <property type="entry name" value="BIR"/>
    <property type="match status" value="2"/>
</dbReference>
<dbReference type="PANTHER" id="PTHR10044">
    <property type="entry name" value="INHIBITOR OF APOPTOSIS"/>
    <property type="match status" value="1"/>
</dbReference>
<dbReference type="Proteomes" id="UP000593567">
    <property type="component" value="Unassembled WGS sequence"/>
</dbReference>
<dbReference type="GO" id="GO:0005634">
    <property type="term" value="C:nucleus"/>
    <property type="evidence" value="ECO:0007669"/>
    <property type="project" value="TreeGrafter"/>
</dbReference>
<dbReference type="EMBL" id="VXIV02001372">
    <property type="protein sequence ID" value="KAF6033356.1"/>
    <property type="molecule type" value="Genomic_DNA"/>
</dbReference>
<sequence>MSAHSLALEGFIHVPDLAKDAVACAWCHLKLCNFLEPVNVKALHRAYSEDVCQFIQLRKLENVSDISDSCVVTPFQHEASSSNLDSGIFIENESMSFHNLPSQDSHVSSLSSIQERSDDGYASFDNSTSKASSSLGSSKRLETTKRKSTAQLGAASRNQMQSIASGKLKKEPVNMVLSEPIIEEDSEVSEMETSNKVLTLATTSTSNSGAAGPSDKTQTVVDLVSFKDRYVQHSQPSVKEKAEWNKIQIGACSNSQSMNWEVNRLSTFVNKGWKNTTAEKFAAAGFFIASSDIKCAFCNQKLYVCEGERDSCSPTQLHLKSSPSCMFAQGMKLPSNKINIPRLFDSHIWQNDLTLKSQLNPLFHRLGWMV</sequence>
<dbReference type="SMART" id="SM00238">
    <property type="entry name" value="BIR"/>
    <property type="match status" value="1"/>
</dbReference>
<reference evidence="2" key="1">
    <citation type="submission" date="2020-06" db="EMBL/GenBank/DDBJ databases">
        <title>Draft genome of Bugula neritina, a colonial animal packing powerful symbionts and potential medicines.</title>
        <authorList>
            <person name="Rayko M."/>
        </authorList>
    </citation>
    <scope>NUCLEOTIDE SEQUENCE [LARGE SCALE GENOMIC DNA]</scope>
    <source>
        <strain evidence="2">Kwan_BN1</strain>
    </source>
</reference>
<name>A0A7J7K730_BUGNE</name>
<dbReference type="Gene3D" id="1.10.1170.10">
    <property type="entry name" value="Inhibitor Of Apoptosis Protein (2mihbC-IAP-1), Chain A"/>
    <property type="match status" value="2"/>
</dbReference>
<evidence type="ECO:0000313" key="3">
    <source>
        <dbReference type="Proteomes" id="UP000593567"/>
    </source>
</evidence>
<accession>A0A7J7K730</accession>